<keyword evidence="3" id="KW-1185">Reference proteome</keyword>
<dbReference type="STRING" id="709032.Sulku_2038"/>
<feature type="transmembrane region" description="Helical" evidence="1">
    <location>
        <begin position="6"/>
        <end position="36"/>
    </location>
</feature>
<dbReference type="eggNOG" id="COG0619">
    <property type="taxonomic scope" value="Bacteria"/>
</dbReference>
<dbReference type="RefSeq" id="WP_013460895.1">
    <property type="nucleotide sequence ID" value="NC_014762.1"/>
</dbReference>
<keyword evidence="1" id="KW-0812">Transmembrane</keyword>
<dbReference type="AlphaFoldDB" id="E4U2L1"/>
<accession>E4U2L1</accession>
<reference evidence="2 3" key="1">
    <citation type="journal article" date="2012" name="Stand. Genomic Sci.">
        <title>Complete genome sequence of the sulfur compounds oxidizing chemolithoautotroph Sulfuricurvum kujiense type strain (YK-1(T)).</title>
        <authorList>
            <person name="Han C."/>
            <person name="Kotsyurbenko O."/>
            <person name="Chertkov O."/>
            <person name="Held B."/>
            <person name="Lapidus A."/>
            <person name="Nolan M."/>
            <person name="Lucas S."/>
            <person name="Hammon N."/>
            <person name="Deshpande S."/>
            <person name="Cheng J.F."/>
            <person name="Tapia R."/>
            <person name="Goodwin L.A."/>
            <person name="Pitluck S."/>
            <person name="Liolios K."/>
            <person name="Pagani I."/>
            <person name="Ivanova N."/>
            <person name="Mavromatis K."/>
            <person name="Mikhailova N."/>
            <person name="Pati A."/>
            <person name="Chen A."/>
            <person name="Palaniappan K."/>
            <person name="Land M."/>
            <person name="Hauser L."/>
            <person name="Chang Y.J."/>
            <person name="Jeffries C.D."/>
            <person name="Brambilla E.M."/>
            <person name="Rohde M."/>
            <person name="Spring S."/>
            <person name="Sikorski J."/>
            <person name="Goker M."/>
            <person name="Woyke T."/>
            <person name="Bristow J."/>
            <person name="Eisen J.A."/>
            <person name="Markowitz V."/>
            <person name="Hugenholtz P."/>
            <person name="Kyrpides N.C."/>
            <person name="Klenk H.P."/>
            <person name="Detter J.C."/>
        </authorList>
    </citation>
    <scope>NUCLEOTIDE SEQUENCE [LARGE SCALE GENOMIC DNA]</scope>
    <source>
        <strain evidence="3">ATCC BAA-921 / DSM 16994 / JCM 11577 / YK-1</strain>
    </source>
</reference>
<keyword evidence="1" id="KW-0472">Membrane</keyword>
<name>E4U2L1_SULKY</name>
<dbReference type="OrthoDB" id="13572at2"/>
<keyword evidence="1" id="KW-1133">Transmembrane helix</keyword>
<proteinExistence type="predicted"/>
<gene>
    <name evidence="2" type="ordered locus">Sulku_2038</name>
</gene>
<dbReference type="HOGENOM" id="CLU_122788_0_0_7"/>
<evidence type="ECO:0000256" key="1">
    <source>
        <dbReference type="SAM" id="Phobius"/>
    </source>
</evidence>
<protein>
    <submittedName>
        <fullName evidence="2">ABC type permease</fullName>
    </submittedName>
</protein>
<evidence type="ECO:0000313" key="3">
    <source>
        <dbReference type="Proteomes" id="UP000008721"/>
    </source>
</evidence>
<dbReference type="EMBL" id="CP002355">
    <property type="protein sequence ID" value="ADR34698.1"/>
    <property type="molecule type" value="Genomic_DNA"/>
</dbReference>
<organism evidence="2 3">
    <name type="scientific">Sulfuricurvum kujiense (strain ATCC BAA-921 / DSM 16994 / JCM 11577 / YK-1)</name>
    <dbReference type="NCBI Taxonomy" id="709032"/>
    <lineage>
        <taxon>Bacteria</taxon>
        <taxon>Pseudomonadati</taxon>
        <taxon>Campylobacterota</taxon>
        <taxon>Epsilonproteobacteria</taxon>
        <taxon>Campylobacterales</taxon>
        <taxon>Sulfurimonadaceae</taxon>
        <taxon>Sulfuricurvum</taxon>
    </lineage>
</organism>
<dbReference type="KEGG" id="sku:Sulku_2038"/>
<evidence type="ECO:0000313" key="2">
    <source>
        <dbReference type="EMBL" id="ADR34698.1"/>
    </source>
</evidence>
<dbReference type="Proteomes" id="UP000008721">
    <property type="component" value="Chromosome"/>
</dbReference>
<feature type="transmembrane region" description="Helical" evidence="1">
    <location>
        <begin position="48"/>
        <end position="68"/>
    </location>
</feature>
<sequence>MQAKTTFILYIVALIALSTMKSYEPLIAALIILMLMSGRSVFALMRRSLILVALFSMLITLSYSAMLYMQHQPFWHYFLTVNLRSFDMVFLTLLFTSRVNVYEAVAFSKDLSFLLVLSVSKIMTMQRAYGDYTDALKSRTLKKPTRHQIYDYLGSAIAGFLDKNIRESKENYEAMKSRGFHV</sequence>